<dbReference type="SUPFAM" id="SSF52833">
    <property type="entry name" value="Thioredoxin-like"/>
    <property type="match status" value="1"/>
</dbReference>
<evidence type="ECO:0000313" key="7">
    <source>
        <dbReference type="Proteomes" id="UP000325440"/>
    </source>
</evidence>
<evidence type="ECO:0000313" key="6">
    <source>
        <dbReference type="EMBL" id="VVC40565.1"/>
    </source>
</evidence>
<evidence type="ECO:0000256" key="1">
    <source>
        <dbReference type="ARBA" id="ARBA00006926"/>
    </source>
</evidence>
<dbReference type="PRINTS" id="PR01011">
    <property type="entry name" value="GLUTPROXDASE"/>
</dbReference>
<keyword evidence="5" id="KW-0732">Signal</keyword>
<name>A0A5E4N763_9HEMI</name>
<keyword evidence="2 4" id="KW-0575">Peroxidase</keyword>
<proteinExistence type="inferred from homology"/>
<evidence type="ECO:0000256" key="2">
    <source>
        <dbReference type="ARBA" id="ARBA00022559"/>
    </source>
</evidence>
<evidence type="ECO:0000256" key="5">
    <source>
        <dbReference type="SAM" id="SignalP"/>
    </source>
</evidence>
<dbReference type="Pfam" id="PF00255">
    <property type="entry name" value="GSHPx"/>
    <property type="match status" value="1"/>
</dbReference>
<dbReference type="GO" id="GO:0004601">
    <property type="term" value="F:peroxidase activity"/>
    <property type="evidence" value="ECO:0007669"/>
    <property type="project" value="UniProtKB-KW"/>
</dbReference>
<dbReference type="PANTHER" id="PTHR11592">
    <property type="entry name" value="GLUTATHIONE PEROXIDASE"/>
    <property type="match status" value="1"/>
</dbReference>
<dbReference type="InterPro" id="IPR036249">
    <property type="entry name" value="Thioredoxin-like_sf"/>
</dbReference>
<comment type="similarity">
    <text evidence="1 4">Belongs to the glutathione peroxidase family.</text>
</comment>
<evidence type="ECO:0000256" key="3">
    <source>
        <dbReference type="ARBA" id="ARBA00023002"/>
    </source>
</evidence>
<dbReference type="InterPro" id="IPR000889">
    <property type="entry name" value="Glutathione_peroxidase"/>
</dbReference>
<dbReference type="Gene3D" id="3.40.30.10">
    <property type="entry name" value="Glutaredoxin"/>
    <property type="match status" value="1"/>
</dbReference>
<accession>A0A5E4N763</accession>
<feature type="chain" id="PRO_5022846863" description="Glutathione peroxidase" evidence="5">
    <location>
        <begin position="25"/>
        <end position="333"/>
    </location>
</feature>
<organism evidence="6 7">
    <name type="scientific">Cinara cedri</name>
    <dbReference type="NCBI Taxonomy" id="506608"/>
    <lineage>
        <taxon>Eukaryota</taxon>
        <taxon>Metazoa</taxon>
        <taxon>Ecdysozoa</taxon>
        <taxon>Arthropoda</taxon>
        <taxon>Hexapoda</taxon>
        <taxon>Insecta</taxon>
        <taxon>Pterygota</taxon>
        <taxon>Neoptera</taxon>
        <taxon>Paraneoptera</taxon>
        <taxon>Hemiptera</taxon>
        <taxon>Sternorrhyncha</taxon>
        <taxon>Aphidomorpha</taxon>
        <taxon>Aphidoidea</taxon>
        <taxon>Aphididae</taxon>
        <taxon>Lachninae</taxon>
        <taxon>Cinara</taxon>
    </lineage>
</organism>
<sequence>MEIQGCIIICFVATFLWQTSVISSTVDVENSMSTVVVENSKSTVGVENVQPDETLVNQMWSYVVNSQLVKSMFNKDDPTKCITSIYDITVKDLNGNDVCLGKYKGQVLLIVNYASKCLLTSENVDNLSKLALEYAPQGFKVLIFPSNTFYENIGGNNAGITLQKEHPEFDVFYQVDVNGANTDLLYVYLKKQLPGNSWISSNLWWNFVKFLVDKSGKPNQRFETYDSIECNEISFVDLLAHCEYYPAIFQILNVFISLPPTACTIERSFSTLRTVKTWLRSTTVEDHLNGLCMMSFHRERVNINKDIFIQDVIKMFGIKRRNLQLLFTDIEFN</sequence>
<dbReference type="Proteomes" id="UP000325440">
    <property type="component" value="Unassembled WGS sequence"/>
</dbReference>
<evidence type="ECO:0000256" key="4">
    <source>
        <dbReference type="RuleBase" id="RU000499"/>
    </source>
</evidence>
<dbReference type="PANTHER" id="PTHR11592:SF78">
    <property type="entry name" value="GLUTATHIONE PEROXIDASE"/>
    <property type="match status" value="1"/>
</dbReference>
<dbReference type="PROSITE" id="PS51355">
    <property type="entry name" value="GLUTATHIONE_PEROXID_3"/>
    <property type="match status" value="1"/>
</dbReference>
<dbReference type="GO" id="GO:0006979">
    <property type="term" value="P:response to oxidative stress"/>
    <property type="evidence" value="ECO:0007669"/>
    <property type="project" value="InterPro"/>
</dbReference>
<keyword evidence="7" id="KW-1185">Reference proteome</keyword>
<feature type="signal peptide" evidence="5">
    <location>
        <begin position="1"/>
        <end position="24"/>
    </location>
</feature>
<dbReference type="AlphaFoldDB" id="A0A5E4N763"/>
<reference evidence="6 7" key="1">
    <citation type="submission" date="2019-08" db="EMBL/GenBank/DDBJ databases">
        <authorList>
            <person name="Alioto T."/>
            <person name="Alioto T."/>
            <person name="Gomez Garrido J."/>
        </authorList>
    </citation>
    <scope>NUCLEOTIDE SEQUENCE [LARGE SCALE GENOMIC DNA]</scope>
</reference>
<keyword evidence="3 4" id="KW-0560">Oxidoreductase</keyword>
<gene>
    <name evidence="6" type="ORF">CINCED_3A001085</name>
</gene>
<dbReference type="OrthoDB" id="6584460at2759"/>
<protein>
    <recommendedName>
        <fullName evidence="4">Glutathione peroxidase</fullName>
    </recommendedName>
</protein>
<dbReference type="EMBL" id="CABPRJ010001905">
    <property type="protein sequence ID" value="VVC40565.1"/>
    <property type="molecule type" value="Genomic_DNA"/>
</dbReference>